<comment type="caution">
    <text evidence="2">The sequence shown here is derived from an EMBL/GenBank/DDBJ whole genome shotgun (WGS) entry which is preliminary data.</text>
</comment>
<proteinExistence type="predicted"/>
<keyword evidence="3" id="KW-1185">Reference proteome</keyword>
<dbReference type="Proteomes" id="UP000235965">
    <property type="component" value="Unassembled WGS sequence"/>
</dbReference>
<feature type="region of interest" description="Disordered" evidence="1">
    <location>
        <begin position="48"/>
        <end position="80"/>
    </location>
</feature>
<reference evidence="2 3" key="1">
    <citation type="submission" date="2017-12" db="EMBL/GenBank/DDBJ databases">
        <title>Hemimetabolous genomes reveal molecular basis of termite eusociality.</title>
        <authorList>
            <person name="Harrison M.C."/>
            <person name="Jongepier E."/>
            <person name="Robertson H.M."/>
            <person name="Arning N."/>
            <person name="Bitard-Feildel T."/>
            <person name="Chao H."/>
            <person name="Childers C.P."/>
            <person name="Dinh H."/>
            <person name="Doddapaneni H."/>
            <person name="Dugan S."/>
            <person name="Gowin J."/>
            <person name="Greiner C."/>
            <person name="Han Y."/>
            <person name="Hu H."/>
            <person name="Hughes D.S.T."/>
            <person name="Huylmans A.-K."/>
            <person name="Kemena C."/>
            <person name="Kremer L.P.M."/>
            <person name="Lee S.L."/>
            <person name="Lopez-Ezquerra A."/>
            <person name="Mallet L."/>
            <person name="Monroy-Kuhn J.M."/>
            <person name="Moser A."/>
            <person name="Murali S.C."/>
            <person name="Muzny D.M."/>
            <person name="Otani S."/>
            <person name="Piulachs M.-D."/>
            <person name="Poelchau M."/>
            <person name="Qu J."/>
            <person name="Schaub F."/>
            <person name="Wada-Katsumata A."/>
            <person name="Worley K.C."/>
            <person name="Xie Q."/>
            <person name="Ylla G."/>
            <person name="Poulsen M."/>
            <person name="Gibbs R.A."/>
            <person name="Schal C."/>
            <person name="Richards S."/>
            <person name="Belles X."/>
            <person name="Korb J."/>
            <person name="Bornberg-Bauer E."/>
        </authorList>
    </citation>
    <scope>NUCLEOTIDE SEQUENCE [LARGE SCALE GENOMIC DNA]</scope>
    <source>
        <tissue evidence="2">Whole body</tissue>
    </source>
</reference>
<accession>A0A2J7R2H3</accession>
<evidence type="ECO:0000313" key="3">
    <source>
        <dbReference type="Proteomes" id="UP000235965"/>
    </source>
</evidence>
<name>A0A2J7R2H3_9NEOP</name>
<protein>
    <submittedName>
        <fullName evidence="2">Uncharacterized protein</fullName>
    </submittedName>
</protein>
<dbReference type="AlphaFoldDB" id="A0A2J7R2H3"/>
<evidence type="ECO:0000313" key="2">
    <source>
        <dbReference type="EMBL" id="PNF35016.1"/>
    </source>
</evidence>
<sequence>MEGESSNTEPKPPPKFVSGVKNIKPLVELLNAIAQHKYILKTLYKQSSESATPGKFHMHNNNKSKQNSIPISPETKEDSE</sequence>
<dbReference type="EMBL" id="NEVH01007831">
    <property type="protein sequence ID" value="PNF35016.1"/>
    <property type="molecule type" value="Genomic_DNA"/>
</dbReference>
<gene>
    <name evidence="2" type="ORF">B7P43_G12141</name>
</gene>
<evidence type="ECO:0000256" key="1">
    <source>
        <dbReference type="SAM" id="MobiDB-lite"/>
    </source>
</evidence>
<dbReference type="InParanoid" id="A0A2J7R2H3"/>
<organism evidence="2 3">
    <name type="scientific">Cryptotermes secundus</name>
    <dbReference type="NCBI Taxonomy" id="105785"/>
    <lineage>
        <taxon>Eukaryota</taxon>
        <taxon>Metazoa</taxon>
        <taxon>Ecdysozoa</taxon>
        <taxon>Arthropoda</taxon>
        <taxon>Hexapoda</taxon>
        <taxon>Insecta</taxon>
        <taxon>Pterygota</taxon>
        <taxon>Neoptera</taxon>
        <taxon>Polyneoptera</taxon>
        <taxon>Dictyoptera</taxon>
        <taxon>Blattodea</taxon>
        <taxon>Blattoidea</taxon>
        <taxon>Termitoidae</taxon>
        <taxon>Kalotermitidae</taxon>
        <taxon>Cryptotermitinae</taxon>
        <taxon>Cryptotermes</taxon>
    </lineage>
</organism>